<keyword evidence="3" id="KW-0804">Transcription</keyword>
<dbReference type="Pfam" id="PF00440">
    <property type="entry name" value="TetR_N"/>
    <property type="match status" value="1"/>
</dbReference>
<keyword evidence="8" id="KW-1185">Reference proteome</keyword>
<dbReference type="GO" id="GO:0000976">
    <property type="term" value="F:transcription cis-regulatory region binding"/>
    <property type="evidence" value="ECO:0007669"/>
    <property type="project" value="TreeGrafter"/>
</dbReference>
<gene>
    <name evidence="7" type="ORF">CAG99_14275</name>
</gene>
<dbReference type="EMBL" id="CP021121">
    <property type="protein sequence ID" value="ARQ69876.1"/>
    <property type="molecule type" value="Genomic_DNA"/>
</dbReference>
<feature type="domain" description="HTH tetR-type" evidence="6">
    <location>
        <begin position="58"/>
        <end position="117"/>
    </location>
</feature>
<dbReference type="InterPro" id="IPR036271">
    <property type="entry name" value="Tet_transcr_reg_TetR-rel_C_sf"/>
</dbReference>
<keyword evidence="2 4" id="KW-0238">DNA-binding</keyword>
<dbReference type="InterPro" id="IPR050109">
    <property type="entry name" value="HTH-type_TetR-like_transc_reg"/>
</dbReference>
<dbReference type="PRINTS" id="PR00455">
    <property type="entry name" value="HTHTETR"/>
</dbReference>
<evidence type="ECO:0000256" key="3">
    <source>
        <dbReference type="ARBA" id="ARBA00023163"/>
    </source>
</evidence>
<protein>
    <submittedName>
        <fullName evidence="7">TetR family transcriptional regulator</fullName>
    </submittedName>
</protein>
<evidence type="ECO:0000259" key="6">
    <source>
        <dbReference type="PROSITE" id="PS50977"/>
    </source>
</evidence>
<dbReference type="Pfam" id="PF21597">
    <property type="entry name" value="TetR_C_43"/>
    <property type="match status" value="1"/>
</dbReference>
<evidence type="ECO:0000256" key="5">
    <source>
        <dbReference type="SAM" id="MobiDB-lite"/>
    </source>
</evidence>
<dbReference type="InterPro" id="IPR001647">
    <property type="entry name" value="HTH_TetR"/>
</dbReference>
<feature type="region of interest" description="Disordered" evidence="5">
    <location>
        <begin position="238"/>
        <end position="267"/>
    </location>
</feature>
<dbReference type="PANTHER" id="PTHR30055">
    <property type="entry name" value="HTH-TYPE TRANSCRIPTIONAL REGULATOR RUTR"/>
    <property type="match status" value="1"/>
</dbReference>
<dbReference type="InterPro" id="IPR049445">
    <property type="entry name" value="TetR_SbtR-like_C"/>
</dbReference>
<reference evidence="7 8" key="1">
    <citation type="submission" date="2017-05" db="EMBL/GenBank/DDBJ databases">
        <title>Complete genome sequence of Streptomyces sp. SCSIO 03032 revealed the diverse biosynthetic pathways for its bioactive secondary metabolites.</title>
        <authorList>
            <person name="Ma L."/>
            <person name="Zhu Y."/>
            <person name="Zhang W."/>
            <person name="Zhang G."/>
            <person name="Tian X."/>
            <person name="Zhang S."/>
            <person name="Zhang C."/>
        </authorList>
    </citation>
    <scope>NUCLEOTIDE SEQUENCE [LARGE SCALE GENOMIC DNA]</scope>
    <source>
        <strain evidence="7 8">SCSIO 03032</strain>
    </source>
</reference>
<dbReference type="SUPFAM" id="SSF46689">
    <property type="entry name" value="Homeodomain-like"/>
    <property type="match status" value="1"/>
</dbReference>
<dbReference type="OrthoDB" id="9795011at2"/>
<organism evidence="7 8">
    <name type="scientific">Streptomyces marincola</name>
    <dbReference type="NCBI Taxonomy" id="2878388"/>
    <lineage>
        <taxon>Bacteria</taxon>
        <taxon>Bacillati</taxon>
        <taxon>Actinomycetota</taxon>
        <taxon>Actinomycetes</taxon>
        <taxon>Kitasatosporales</taxon>
        <taxon>Streptomycetaceae</taxon>
        <taxon>Streptomyces</taxon>
    </lineage>
</organism>
<dbReference type="GO" id="GO:0003700">
    <property type="term" value="F:DNA-binding transcription factor activity"/>
    <property type="evidence" value="ECO:0007669"/>
    <property type="project" value="TreeGrafter"/>
</dbReference>
<keyword evidence="1" id="KW-0805">Transcription regulation</keyword>
<dbReference type="PROSITE" id="PS50977">
    <property type="entry name" value="HTH_TETR_2"/>
    <property type="match status" value="1"/>
</dbReference>
<dbReference type="AlphaFoldDB" id="A0A1W7CYP9"/>
<feature type="DNA-binding region" description="H-T-H motif" evidence="4">
    <location>
        <begin position="80"/>
        <end position="99"/>
    </location>
</feature>
<dbReference type="KEGG" id="smao:CAG99_14275"/>
<accession>A0A1W7CYP9</accession>
<sequence length="267" mass="28789">MRSFTVLPLSPVAVAVEGTGTDGRLQTDAIVRFDGKRETVTVESSRIAPRDGGRADARRNRERLLAAARAVFAEHGIDAPMATVARRAGVGVATLYRHFPSRDALMRGAFSRQMETCARALTEALAVPDPWQGFQQLVETVCELQREERGFPAAFLAAFPETTSEHARSREHAERDIMTLVRRAKAAGALRPDFHPSDIAVLLLAHCGLVTALPDDGTASRRLVAYLLQSFRADTAGERLPPPAALPLSGLPLAADGPGGRRATPPR</sequence>
<dbReference type="PANTHER" id="PTHR30055:SF234">
    <property type="entry name" value="HTH-TYPE TRANSCRIPTIONAL REGULATOR BETI"/>
    <property type="match status" value="1"/>
</dbReference>
<name>A0A1W7CYP9_9ACTN</name>
<dbReference type="Gene3D" id="1.10.357.10">
    <property type="entry name" value="Tetracycline Repressor, domain 2"/>
    <property type="match status" value="1"/>
</dbReference>
<dbReference type="InterPro" id="IPR009057">
    <property type="entry name" value="Homeodomain-like_sf"/>
</dbReference>
<dbReference type="Proteomes" id="UP000194218">
    <property type="component" value="Chromosome"/>
</dbReference>
<dbReference type="SUPFAM" id="SSF48498">
    <property type="entry name" value="Tetracyclin repressor-like, C-terminal domain"/>
    <property type="match status" value="1"/>
</dbReference>
<evidence type="ECO:0000256" key="4">
    <source>
        <dbReference type="PROSITE-ProRule" id="PRU00335"/>
    </source>
</evidence>
<proteinExistence type="predicted"/>
<evidence type="ECO:0000313" key="8">
    <source>
        <dbReference type="Proteomes" id="UP000194218"/>
    </source>
</evidence>
<evidence type="ECO:0000313" key="7">
    <source>
        <dbReference type="EMBL" id="ARQ69876.1"/>
    </source>
</evidence>
<evidence type="ECO:0000256" key="2">
    <source>
        <dbReference type="ARBA" id="ARBA00023125"/>
    </source>
</evidence>
<evidence type="ECO:0000256" key="1">
    <source>
        <dbReference type="ARBA" id="ARBA00023015"/>
    </source>
</evidence>
<feature type="compositionally biased region" description="Low complexity" evidence="5">
    <location>
        <begin position="246"/>
        <end position="256"/>
    </location>
</feature>